<dbReference type="PROSITE" id="PS50105">
    <property type="entry name" value="SAM_DOMAIN"/>
    <property type="match status" value="1"/>
</dbReference>
<dbReference type="Gene3D" id="1.10.150.50">
    <property type="entry name" value="Transcription Factor, Ets-1"/>
    <property type="match status" value="1"/>
</dbReference>
<accession>A0A8J4BAK1</accession>
<dbReference type="PANTHER" id="PTHR21974:SF2">
    <property type="entry name" value="RE15880P"/>
    <property type="match status" value="1"/>
</dbReference>
<evidence type="ECO:0000313" key="4">
    <source>
        <dbReference type="Proteomes" id="UP000747399"/>
    </source>
</evidence>
<dbReference type="Proteomes" id="UP000747399">
    <property type="component" value="Unassembled WGS sequence"/>
</dbReference>
<dbReference type="EMBL" id="BNCO01000026">
    <property type="protein sequence ID" value="GIL56947.1"/>
    <property type="molecule type" value="Genomic_DNA"/>
</dbReference>
<protein>
    <recommendedName>
        <fullName evidence="2">SAM domain-containing protein</fullName>
    </recommendedName>
</protein>
<evidence type="ECO:0000313" key="3">
    <source>
        <dbReference type="EMBL" id="GIL56947.1"/>
    </source>
</evidence>
<comment type="caution">
    <text evidence="3">The sequence shown here is derived from an EMBL/GenBank/DDBJ whole genome shotgun (WGS) entry which is preliminary data.</text>
</comment>
<keyword evidence="4" id="KW-1185">Reference proteome</keyword>
<dbReference type="SUPFAM" id="SSF47769">
    <property type="entry name" value="SAM/Pointed domain"/>
    <property type="match status" value="1"/>
</dbReference>
<feature type="domain" description="SAM" evidence="2">
    <location>
        <begin position="24"/>
        <end position="70"/>
    </location>
</feature>
<dbReference type="SMART" id="SM00454">
    <property type="entry name" value="SAM"/>
    <property type="match status" value="1"/>
</dbReference>
<dbReference type="InterPro" id="IPR001660">
    <property type="entry name" value="SAM"/>
</dbReference>
<evidence type="ECO:0000256" key="1">
    <source>
        <dbReference type="SAM" id="MobiDB-lite"/>
    </source>
</evidence>
<gene>
    <name evidence="3" type="ORF">Vafri_12228</name>
</gene>
<dbReference type="AlphaFoldDB" id="A0A8J4BAK1"/>
<dbReference type="InterPro" id="IPR013761">
    <property type="entry name" value="SAM/pointed_sf"/>
</dbReference>
<sequence>IPTRDTTAAPRMASKSHSEGVEKWTNSDVLKFLERNDLVALVPIFEENEVTGLDLLLLTEDELRSMLGITKLQAAKVKALVSSDAARPDIEEPGVSHDFQTGAIPRISDRLEDCGEDEAELSDLRRAGTGVSLPAPTATAPTATAVVADEMPTVSPATGWLLQPPAATATAAAAAVAQPSTPPPPRVVGTVIPMAVAPMLPPGTGALQLDAHTVALYQRSVASITQLEGERVAQELPAARSRLAATRKRLQLQEGKFEELRKEEAKRNKKLEELVGGKWYPGKYILGAKRREEKINRKTEKLEAVSQKVRAVASQLEELHAAEHQQSNLVSELAAKCTALDEARSFCSTLLQSAFAGGAVGDARENMLEAEVAALGPKIEEVRRFKSVYGKAYELMRGAREALDQAWQMLESASGLATIDVASNFLSPIPMMNSPGGLMVDIMKRGQMRQGVELCQVAGELALKSRAMVPDMPRVDAEKLRRLRMGFGMMDVVFDNLISDMMVASKIRGILGALRSVVSDVEYAERWLHGWISGRIDGDLRVLETTLSSKRTELHSYRMHLLEQWIAARARGAVSEAPPPPLAVRPSTVAIGMPMPAYGYVL</sequence>
<reference evidence="3" key="1">
    <citation type="journal article" date="2021" name="Proc. Natl. Acad. Sci. U.S.A.">
        <title>Three genomes in the algal genus Volvox reveal the fate of a haploid sex-determining region after a transition to homothallism.</title>
        <authorList>
            <person name="Yamamoto K."/>
            <person name="Hamaji T."/>
            <person name="Kawai-Toyooka H."/>
            <person name="Matsuzaki R."/>
            <person name="Takahashi F."/>
            <person name="Nishimura Y."/>
            <person name="Kawachi M."/>
            <person name="Noguchi H."/>
            <person name="Minakuchi Y."/>
            <person name="Umen J.G."/>
            <person name="Toyoda A."/>
            <person name="Nozaki H."/>
        </authorList>
    </citation>
    <scope>NUCLEOTIDE SEQUENCE</scope>
    <source>
        <strain evidence="3">NIES-3780</strain>
    </source>
</reference>
<evidence type="ECO:0000259" key="2">
    <source>
        <dbReference type="PROSITE" id="PS50105"/>
    </source>
</evidence>
<dbReference type="PANTHER" id="PTHR21974">
    <property type="entry name" value="RE15880P"/>
    <property type="match status" value="1"/>
</dbReference>
<feature type="region of interest" description="Disordered" evidence="1">
    <location>
        <begin position="1"/>
        <end position="20"/>
    </location>
</feature>
<dbReference type="Pfam" id="PF00536">
    <property type="entry name" value="SAM_1"/>
    <property type="match status" value="1"/>
</dbReference>
<organism evidence="3 4">
    <name type="scientific">Volvox africanus</name>
    <dbReference type="NCBI Taxonomy" id="51714"/>
    <lineage>
        <taxon>Eukaryota</taxon>
        <taxon>Viridiplantae</taxon>
        <taxon>Chlorophyta</taxon>
        <taxon>core chlorophytes</taxon>
        <taxon>Chlorophyceae</taxon>
        <taxon>CS clade</taxon>
        <taxon>Chlamydomonadales</taxon>
        <taxon>Volvocaceae</taxon>
        <taxon>Volvox</taxon>
    </lineage>
</organism>
<feature type="non-terminal residue" evidence="3">
    <location>
        <position position="602"/>
    </location>
</feature>
<name>A0A8J4BAK1_9CHLO</name>
<proteinExistence type="predicted"/>